<reference evidence="3 4" key="1">
    <citation type="submission" date="2019-07" db="EMBL/GenBank/DDBJ databases">
        <title>The First High-Quality Draft Genome Sequence of the Causal Agent of the Current Panama Disease Epidemic.</title>
        <authorList>
            <person name="Warmington R.J."/>
            <person name="Kay W."/>
            <person name="Jeffries A."/>
            <person name="Bebber D."/>
            <person name="Moore K."/>
            <person name="Studholme D.J."/>
        </authorList>
    </citation>
    <scope>NUCLEOTIDE SEQUENCE [LARGE SCALE GENOMIC DNA]</scope>
    <source>
        <strain evidence="3 4">TR4</strain>
    </source>
</reference>
<comment type="similarity">
    <text evidence="1">Belongs to the methyltransferase superfamily. LaeA methyltransferase family.</text>
</comment>
<feature type="compositionally biased region" description="Low complexity" evidence="2">
    <location>
        <begin position="453"/>
        <end position="463"/>
    </location>
</feature>
<protein>
    <recommendedName>
        <fullName evidence="5">Methyltransferase domain-containing protein</fullName>
    </recommendedName>
</protein>
<gene>
    <name evidence="3" type="ORF">FocTR4_00016605</name>
</gene>
<dbReference type="Gene3D" id="3.40.50.150">
    <property type="entry name" value="Vaccinia Virus protein VP39"/>
    <property type="match status" value="1"/>
</dbReference>
<evidence type="ECO:0000256" key="2">
    <source>
        <dbReference type="SAM" id="MobiDB-lite"/>
    </source>
</evidence>
<name>A0A5C6SBM1_FUSOC</name>
<proteinExistence type="inferred from homology"/>
<evidence type="ECO:0000256" key="1">
    <source>
        <dbReference type="ARBA" id="ARBA00038158"/>
    </source>
</evidence>
<dbReference type="InterPro" id="IPR029063">
    <property type="entry name" value="SAM-dependent_MTases_sf"/>
</dbReference>
<dbReference type="PANTHER" id="PTHR43591">
    <property type="entry name" value="METHYLTRANSFERASE"/>
    <property type="match status" value="1"/>
</dbReference>
<dbReference type="EMBL" id="VMNF01000015">
    <property type="protein sequence ID" value="TXB95961.1"/>
    <property type="molecule type" value="Genomic_DNA"/>
</dbReference>
<evidence type="ECO:0000313" key="3">
    <source>
        <dbReference type="EMBL" id="TXB95961.1"/>
    </source>
</evidence>
<dbReference type="Pfam" id="PF13489">
    <property type="entry name" value="Methyltransf_23"/>
    <property type="match status" value="1"/>
</dbReference>
<feature type="region of interest" description="Disordered" evidence="2">
    <location>
        <begin position="1"/>
        <end position="52"/>
    </location>
</feature>
<dbReference type="SUPFAM" id="SSF53335">
    <property type="entry name" value="S-adenosyl-L-methionine-dependent methyltransferases"/>
    <property type="match status" value="1"/>
</dbReference>
<feature type="region of interest" description="Disordered" evidence="2">
    <location>
        <begin position="447"/>
        <end position="466"/>
    </location>
</feature>
<organism evidence="3 4">
    <name type="scientific">Fusarium oxysporum f. sp. cubense</name>
    <dbReference type="NCBI Taxonomy" id="61366"/>
    <lineage>
        <taxon>Eukaryota</taxon>
        <taxon>Fungi</taxon>
        <taxon>Dikarya</taxon>
        <taxon>Ascomycota</taxon>
        <taxon>Pezizomycotina</taxon>
        <taxon>Sordariomycetes</taxon>
        <taxon>Hypocreomycetidae</taxon>
        <taxon>Hypocreales</taxon>
        <taxon>Nectriaceae</taxon>
        <taxon>Fusarium</taxon>
        <taxon>Fusarium oxysporum species complex</taxon>
    </lineage>
</organism>
<evidence type="ECO:0008006" key="5">
    <source>
        <dbReference type="Google" id="ProtNLM"/>
    </source>
</evidence>
<evidence type="ECO:0000313" key="4">
    <source>
        <dbReference type="Proteomes" id="UP000321331"/>
    </source>
</evidence>
<dbReference type="CDD" id="cd02440">
    <property type="entry name" value="AdoMet_MTases"/>
    <property type="match status" value="1"/>
</dbReference>
<dbReference type="PANTHER" id="PTHR43591:SF10">
    <property type="entry name" value="ABC TRANSMEMBRANE TYPE-1 DOMAIN-CONTAINING PROTEIN-RELATED"/>
    <property type="match status" value="1"/>
</dbReference>
<dbReference type="Proteomes" id="UP000321331">
    <property type="component" value="Unassembled WGS sequence"/>
</dbReference>
<sequence length="695" mass="77834">MSDKASSPKKSPKSPSSGASEVVLHDAGHWAALAQDEQDEDTDSSLGVDTESSTASMTSSILNYRTIKGRTYHSERGNAEYWASNDAQQNEVMDIIHHFLVLTLDGKLHLAPLKDDIKSVLDVGTGTGIWAIDFADEHPQAEVIGTDISPIQPSWVPPNVKFEIEDCTQPWTFSPDSFDFIYMRYLYGSISDWSALFQEAFRSCKPGGWVESFEASPCLESDDDTVKDGSAMSEWGKFFIEGGKRLGRTFTILDDDLQKQGMEDAGFTDIQTRDFKLPIGSWPKDPKMQEIGNFAFAAMDQDLEGFVFRRWSATWQMAENLIQSKYGQNKPISLTSWPHYPSARLSTQRAGKSDVTQTQPFGLLWASSASSDGCSREGGVDMIESSTPTSCICIPRVVKIPGPLGLPVNDTEVSDLPAASIEVDCGARPISSPSPSTGSAQLAEIADTDDEMTNTNTSSNRNTVSPMRSIDKHNALIQDIDLTSDITTACEFDQVTSELVETAKARVISIGYDLERKMRDLQDEMATACDESNAKNQAFDEWKSVASNEDWEGILAEELLIGDLKDQIREQLTLRFDQSAEIAEWAEVPRAIVHDRINRRKTVLEIQKRETKVRVRRELYSRVVGYFDTIEERKRGQRISWRDLYLAAWIHTYCMNLWIFDMAFTSIWAVMSLFELVLVFATEPWGVELKLLITH</sequence>
<comment type="caution">
    <text evidence="3">The sequence shown here is derived from an EMBL/GenBank/DDBJ whole genome shotgun (WGS) entry which is preliminary data.</text>
</comment>
<accession>A0A5C6SBM1</accession>
<dbReference type="AlphaFoldDB" id="A0A5C6SBM1"/>
<dbReference type="GO" id="GO:0008168">
    <property type="term" value="F:methyltransferase activity"/>
    <property type="evidence" value="ECO:0007669"/>
    <property type="project" value="TreeGrafter"/>
</dbReference>